<dbReference type="GO" id="GO:0046872">
    <property type="term" value="F:metal ion binding"/>
    <property type="evidence" value="ECO:0007669"/>
    <property type="project" value="UniProtKB-KW"/>
</dbReference>
<comment type="subcellular location">
    <subcellularLocation>
        <location evidence="14">Nucleus</location>
    </subcellularLocation>
    <subcellularLocation>
        <location evidence="14">Chromosome</location>
        <location evidence="14">Telomere</location>
    </subcellularLocation>
</comment>
<evidence type="ECO:0000256" key="3">
    <source>
        <dbReference type="ARBA" id="ARBA00016182"/>
    </source>
</evidence>
<dbReference type="GO" id="GO:0000781">
    <property type="term" value="C:chromosome, telomeric region"/>
    <property type="evidence" value="ECO:0007669"/>
    <property type="project" value="UniProtKB-SubCell"/>
</dbReference>
<dbReference type="PROSITE" id="PS50878">
    <property type="entry name" value="RT_POL"/>
    <property type="match status" value="1"/>
</dbReference>
<sequence>MEALINHIFGSAPFYLDEDKSILVFKYGSESDVLLCEKKSGVAAVCLNEYIEMVNHFVIEEYKHHSYGSKVILPSALESQLWCDIYNRYGSQIFKILTGPYQVFQLLLASNSYLQISGRAVTSIIASTDTSIRPSHQFSTQNSINQSSVPSTQHSGVVSSVPSISSPKIQSSKFSLRQRNKQLKLDENNPVIKTLMFTNKSKPKTSPDRLFGGMSYTRWYQSVFKVSSASQKPCPDLKAFHKRLRNIAFSPLIEAFTQKESQTVETNRIFDSMVPHWKIKQLIKRVLMKLKVSSLLSSKNCFKKVLDRLKLIFTSNLYTIHKLSLLTQDIKLSGCQWLYTFTAHSANDRKKHLSYLLEWLTTTICYVIKYFFYVTESRVYRKRCLFFRRIYWETKVEQTFESYIDSKMLRHVTTDRKANTHLRFLPDTNKLRPILSSIKKEMTTLKLYLLHDTLSCLKVVRSDPATGLAKCTDFITHLRRFNRTKTSGRYYFAKADVTKCYDSIDRKLLMKILKTRFLQMNIDKFICKRIAVVRNNSEKPLVSYFTHVDVHLCGGRLSTPSLQDACSDYLQKKGLSSVVFVPVKNRVLSSVQVLEIIESHLNEILIEVRTSQESNHKFAMVDGIPQGSVVSSVLCDIYYGAMEMQYLVHNLQGVDYLLLRNLDDYLLLTRSESSARTFLQTLMLPELSARFSCVVKLEKTLTNISQLANQPCDKFPRSDEDQIQWCQFVINLDCLSINLPFYSVKDIHNGISYDGTAKPFAYIQNSLLKNVCVFSNPIFLDSVINDAVTLKRNITQILRLSAIKFTYLHLYLFSVSGQPGVARNPKLWFDLVVSVGRKLYKIIKNHHQRVGDVLKLDEEEVIELCFEQFLLACGSWPKLKPLREILYFNLYT</sequence>
<proteinExistence type="inferred from homology"/>
<comment type="similarity">
    <text evidence="1 14">Belongs to the reverse transcriptase family. Telomerase subfamily.</text>
</comment>
<name>A0A7J7IUN8_BUGNE</name>
<dbReference type="GO" id="GO:0070034">
    <property type="term" value="F:telomerase RNA binding"/>
    <property type="evidence" value="ECO:0007669"/>
    <property type="project" value="TreeGrafter"/>
</dbReference>
<dbReference type="PANTHER" id="PTHR12066:SF0">
    <property type="entry name" value="TELOMERASE REVERSE TRANSCRIPTASE"/>
    <property type="match status" value="1"/>
</dbReference>
<dbReference type="InterPro" id="IPR000477">
    <property type="entry name" value="RT_dom"/>
</dbReference>
<evidence type="ECO:0000256" key="12">
    <source>
        <dbReference type="ARBA" id="ARBA00032044"/>
    </source>
</evidence>
<dbReference type="Proteomes" id="UP000593567">
    <property type="component" value="Unassembled WGS sequence"/>
</dbReference>
<evidence type="ECO:0000256" key="11">
    <source>
        <dbReference type="ARBA" id="ARBA00023242"/>
    </source>
</evidence>
<dbReference type="GO" id="GO:0003720">
    <property type="term" value="F:telomerase activity"/>
    <property type="evidence" value="ECO:0007669"/>
    <property type="project" value="InterPro"/>
</dbReference>
<dbReference type="Gene3D" id="3.30.70.2630">
    <property type="match status" value="1"/>
</dbReference>
<comment type="catalytic activity">
    <reaction evidence="13 14">
        <text>DNA(n) + a 2'-deoxyribonucleoside 5'-triphosphate = DNA(n+1) + diphosphate</text>
        <dbReference type="Rhea" id="RHEA:22508"/>
        <dbReference type="Rhea" id="RHEA-COMP:17339"/>
        <dbReference type="Rhea" id="RHEA-COMP:17340"/>
        <dbReference type="ChEBI" id="CHEBI:33019"/>
        <dbReference type="ChEBI" id="CHEBI:61560"/>
        <dbReference type="ChEBI" id="CHEBI:173112"/>
        <dbReference type="EC" id="2.7.7.49"/>
    </reaction>
</comment>
<dbReference type="InterPro" id="IPR003545">
    <property type="entry name" value="Telomerase_RT"/>
</dbReference>
<dbReference type="EMBL" id="VXIV02003429">
    <property type="protein sequence ID" value="KAF6017124.1"/>
    <property type="molecule type" value="Genomic_DNA"/>
</dbReference>
<keyword evidence="17" id="KW-1185">Reference proteome</keyword>
<keyword evidence="7 14" id="KW-0479">Metal-binding</keyword>
<dbReference type="InterPro" id="IPR021891">
    <property type="entry name" value="Telomerase_RBD"/>
</dbReference>
<evidence type="ECO:0000256" key="7">
    <source>
        <dbReference type="ARBA" id="ARBA00022723"/>
    </source>
</evidence>
<comment type="function">
    <text evidence="14">Telomerase is a ribonucleoprotein enzyme essential for the replication of chromosome termini in most eukaryotes. It elongates telomeres. It is a reverse transcriptase that adds simple sequence repeats to chromosome ends by copying a template sequence within the RNA component of the enzyme.</text>
</comment>
<reference evidence="16" key="1">
    <citation type="submission" date="2020-06" db="EMBL/GenBank/DDBJ databases">
        <title>Draft genome of Bugula neritina, a colonial animal packing powerful symbionts and potential medicines.</title>
        <authorList>
            <person name="Rayko M."/>
        </authorList>
    </citation>
    <scope>NUCLEOTIDE SEQUENCE [LARGE SCALE GENOMIC DNA]</scope>
    <source>
        <strain evidence="16">Kwan_BN1</strain>
    </source>
</reference>
<keyword evidence="10 14" id="KW-0695">RNA-directed DNA polymerase</keyword>
<dbReference type="Pfam" id="PF12009">
    <property type="entry name" value="Telomerase_RBD"/>
    <property type="match status" value="1"/>
</dbReference>
<dbReference type="OrthoDB" id="289721at2759"/>
<keyword evidence="11 14" id="KW-0539">Nucleus</keyword>
<dbReference type="AlphaFoldDB" id="A0A7J7IUN8"/>
<evidence type="ECO:0000256" key="8">
    <source>
        <dbReference type="ARBA" id="ARBA00022842"/>
    </source>
</evidence>
<dbReference type="SMART" id="SM00975">
    <property type="entry name" value="Telomerase_RBD"/>
    <property type="match status" value="1"/>
</dbReference>
<evidence type="ECO:0000256" key="1">
    <source>
        <dbReference type="ARBA" id="ARBA00008001"/>
    </source>
</evidence>
<dbReference type="EC" id="2.7.7.49" evidence="2 14"/>
<evidence type="ECO:0000256" key="13">
    <source>
        <dbReference type="ARBA" id="ARBA00048173"/>
    </source>
</evidence>
<keyword evidence="6 14" id="KW-0548">Nucleotidyltransferase</keyword>
<comment type="caution">
    <text evidence="16">The sequence shown here is derived from an EMBL/GenBank/DDBJ whole genome shotgun (WGS) entry which is preliminary data.</text>
</comment>
<dbReference type="Gene3D" id="1.10.132.70">
    <property type="match status" value="1"/>
</dbReference>
<evidence type="ECO:0000256" key="4">
    <source>
        <dbReference type="ARBA" id="ARBA00022454"/>
    </source>
</evidence>
<dbReference type="PANTHER" id="PTHR12066">
    <property type="entry name" value="TELOMERASE REVERSE TRANSCRIPTASE"/>
    <property type="match status" value="1"/>
</dbReference>
<protein>
    <recommendedName>
        <fullName evidence="3 14">Telomerase reverse transcriptase</fullName>
        <ecNumber evidence="2 14">2.7.7.49</ecNumber>
    </recommendedName>
    <alternativeName>
        <fullName evidence="12 14">Telomerase catalytic subunit</fullName>
    </alternativeName>
</protein>
<evidence type="ECO:0000259" key="15">
    <source>
        <dbReference type="PROSITE" id="PS50878"/>
    </source>
</evidence>
<gene>
    <name evidence="16" type="ORF">EB796_024575</name>
</gene>
<keyword evidence="8 14" id="KW-0460">Magnesium</keyword>
<feature type="domain" description="Reverse transcriptase" evidence="15">
    <location>
        <begin position="406"/>
        <end position="730"/>
    </location>
</feature>
<evidence type="ECO:0000256" key="10">
    <source>
        <dbReference type="ARBA" id="ARBA00022918"/>
    </source>
</evidence>
<evidence type="ECO:0000313" key="16">
    <source>
        <dbReference type="EMBL" id="KAF6017124.1"/>
    </source>
</evidence>
<dbReference type="GO" id="GO:0000333">
    <property type="term" value="C:telomerase catalytic core complex"/>
    <property type="evidence" value="ECO:0007669"/>
    <property type="project" value="TreeGrafter"/>
</dbReference>
<dbReference type="PRINTS" id="PR01365">
    <property type="entry name" value="TELOMERASERT"/>
</dbReference>
<evidence type="ECO:0000256" key="5">
    <source>
        <dbReference type="ARBA" id="ARBA00022679"/>
    </source>
</evidence>
<dbReference type="GO" id="GO:0042162">
    <property type="term" value="F:telomeric DNA binding"/>
    <property type="evidence" value="ECO:0007669"/>
    <property type="project" value="TreeGrafter"/>
</dbReference>
<keyword evidence="4 14" id="KW-0158">Chromosome</keyword>
<evidence type="ECO:0000256" key="14">
    <source>
        <dbReference type="RuleBase" id="RU365061"/>
    </source>
</evidence>
<keyword evidence="5 14" id="KW-0808">Transferase</keyword>
<dbReference type="GO" id="GO:0007004">
    <property type="term" value="P:telomere maintenance via telomerase"/>
    <property type="evidence" value="ECO:0007669"/>
    <property type="project" value="TreeGrafter"/>
</dbReference>
<evidence type="ECO:0000256" key="9">
    <source>
        <dbReference type="ARBA" id="ARBA00022895"/>
    </source>
</evidence>
<organism evidence="16 17">
    <name type="scientific">Bugula neritina</name>
    <name type="common">Brown bryozoan</name>
    <name type="synonym">Sertularia neritina</name>
    <dbReference type="NCBI Taxonomy" id="10212"/>
    <lineage>
        <taxon>Eukaryota</taxon>
        <taxon>Metazoa</taxon>
        <taxon>Spiralia</taxon>
        <taxon>Lophotrochozoa</taxon>
        <taxon>Bryozoa</taxon>
        <taxon>Gymnolaemata</taxon>
        <taxon>Cheilostomatida</taxon>
        <taxon>Flustrina</taxon>
        <taxon>Buguloidea</taxon>
        <taxon>Bugulidae</taxon>
        <taxon>Bugula</taxon>
    </lineage>
</organism>
<dbReference type="CDD" id="cd01648">
    <property type="entry name" value="TERT"/>
    <property type="match status" value="1"/>
</dbReference>
<evidence type="ECO:0000256" key="6">
    <source>
        <dbReference type="ARBA" id="ARBA00022695"/>
    </source>
</evidence>
<evidence type="ECO:0000313" key="17">
    <source>
        <dbReference type="Proteomes" id="UP000593567"/>
    </source>
</evidence>
<accession>A0A7J7IUN8</accession>
<evidence type="ECO:0000256" key="2">
    <source>
        <dbReference type="ARBA" id="ARBA00012493"/>
    </source>
</evidence>
<keyword evidence="9 14" id="KW-0779">Telomere</keyword>